<dbReference type="PIRSF" id="PIRSF006603">
    <property type="entry name" value="DinF"/>
    <property type="match status" value="1"/>
</dbReference>
<dbReference type="InterPro" id="IPR048279">
    <property type="entry name" value="MdtK-like"/>
</dbReference>
<evidence type="ECO:0000256" key="11">
    <source>
        <dbReference type="ARBA" id="ARBA00023136"/>
    </source>
</evidence>
<keyword evidence="10" id="KW-0406">Ion transport</keyword>
<feature type="transmembrane region" description="Helical" evidence="14">
    <location>
        <begin position="12"/>
        <end position="31"/>
    </location>
</feature>
<dbReference type="GO" id="GO:0005886">
    <property type="term" value="C:plasma membrane"/>
    <property type="evidence" value="ECO:0007669"/>
    <property type="project" value="UniProtKB-SubCell"/>
</dbReference>
<evidence type="ECO:0000256" key="1">
    <source>
        <dbReference type="ARBA" id="ARBA00003408"/>
    </source>
</evidence>
<dbReference type="InterPro" id="IPR050222">
    <property type="entry name" value="MATE_MdtK"/>
</dbReference>
<dbReference type="AlphaFoldDB" id="A0A9W6SPF6"/>
<feature type="transmembrane region" description="Helical" evidence="14">
    <location>
        <begin position="151"/>
        <end position="171"/>
    </location>
</feature>
<comment type="similarity">
    <text evidence="3">Belongs to the multi antimicrobial extrusion (MATE) (TC 2.A.66.1) family.</text>
</comment>
<evidence type="ECO:0000256" key="6">
    <source>
        <dbReference type="ARBA" id="ARBA00022449"/>
    </source>
</evidence>
<dbReference type="GO" id="GO:0015297">
    <property type="term" value="F:antiporter activity"/>
    <property type="evidence" value="ECO:0007669"/>
    <property type="project" value="UniProtKB-KW"/>
</dbReference>
<protein>
    <recommendedName>
        <fullName evidence="4">Probable multidrug resistance protein NorM</fullName>
    </recommendedName>
    <alternativeName>
        <fullName evidence="12">Multidrug-efflux transporter</fullName>
    </alternativeName>
</protein>
<organism evidence="15 16">
    <name type="scientific">Actinorhabdospora filicis</name>
    <dbReference type="NCBI Taxonomy" id="1785913"/>
    <lineage>
        <taxon>Bacteria</taxon>
        <taxon>Bacillati</taxon>
        <taxon>Actinomycetota</taxon>
        <taxon>Actinomycetes</taxon>
        <taxon>Micromonosporales</taxon>
        <taxon>Micromonosporaceae</taxon>
        <taxon>Actinorhabdospora</taxon>
    </lineage>
</organism>
<evidence type="ECO:0000256" key="14">
    <source>
        <dbReference type="SAM" id="Phobius"/>
    </source>
</evidence>
<keyword evidence="11 14" id="KW-0472">Membrane</keyword>
<keyword evidence="16" id="KW-1185">Reference proteome</keyword>
<proteinExistence type="inferred from homology"/>
<evidence type="ECO:0000313" key="16">
    <source>
        <dbReference type="Proteomes" id="UP001165079"/>
    </source>
</evidence>
<comment type="subcellular location">
    <subcellularLocation>
        <location evidence="2">Cell membrane</location>
        <topology evidence="2">Multi-pass membrane protein</topology>
    </subcellularLocation>
</comment>
<feature type="transmembrane region" description="Helical" evidence="14">
    <location>
        <begin position="335"/>
        <end position="354"/>
    </location>
</feature>
<comment type="caution">
    <text evidence="15">The sequence shown here is derived from an EMBL/GenBank/DDBJ whole genome shotgun (WGS) entry which is preliminary data.</text>
</comment>
<keyword evidence="9 14" id="KW-1133">Transmembrane helix</keyword>
<keyword evidence="8 14" id="KW-0812">Transmembrane</keyword>
<dbReference type="GO" id="GO:0042910">
    <property type="term" value="F:xenobiotic transmembrane transporter activity"/>
    <property type="evidence" value="ECO:0007669"/>
    <property type="project" value="InterPro"/>
</dbReference>
<evidence type="ECO:0000256" key="8">
    <source>
        <dbReference type="ARBA" id="ARBA00022692"/>
    </source>
</evidence>
<evidence type="ECO:0000256" key="9">
    <source>
        <dbReference type="ARBA" id="ARBA00022989"/>
    </source>
</evidence>
<dbReference type="GO" id="GO:0006811">
    <property type="term" value="P:monoatomic ion transport"/>
    <property type="evidence" value="ECO:0007669"/>
    <property type="project" value="UniProtKB-KW"/>
</dbReference>
<evidence type="ECO:0000256" key="10">
    <source>
        <dbReference type="ARBA" id="ARBA00023065"/>
    </source>
</evidence>
<dbReference type="Proteomes" id="UP001165079">
    <property type="component" value="Unassembled WGS sequence"/>
</dbReference>
<comment type="function">
    <text evidence="1">Multidrug efflux pump.</text>
</comment>
<feature type="transmembrane region" description="Helical" evidence="14">
    <location>
        <begin position="386"/>
        <end position="406"/>
    </location>
</feature>
<dbReference type="EMBL" id="BSTX01000003">
    <property type="protein sequence ID" value="GLZ79472.1"/>
    <property type="molecule type" value="Genomic_DNA"/>
</dbReference>
<feature type="transmembrane region" description="Helical" evidence="14">
    <location>
        <begin position="361"/>
        <end position="380"/>
    </location>
</feature>
<evidence type="ECO:0000313" key="15">
    <source>
        <dbReference type="EMBL" id="GLZ79472.1"/>
    </source>
</evidence>
<name>A0A9W6SPF6_9ACTN</name>
<evidence type="ECO:0000256" key="5">
    <source>
        <dbReference type="ARBA" id="ARBA00022448"/>
    </source>
</evidence>
<dbReference type="RefSeq" id="WP_285664623.1">
    <property type="nucleotide sequence ID" value="NZ_BSTX01000003.1"/>
</dbReference>
<gene>
    <name evidence="15" type="ORF">Afil01_42790</name>
</gene>
<feature type="transmembrane region" description="Helical" evidence="14">
    <location>
        <begin position="80"/>
        <end position="103"/>
    </location>
</feature>
<keyword evidence="5" id="KW-0813">Transport</keyword>
<evidence type="ECO:0000256" key="7">
    <source>
        <dbReference type="ARBA" id="ARBA00022475"/>
    </source>
</evidence>
<dbReference type="InterPro" id="IPR002528">
    <property type="entry name" value="MATE_fam"/>
</dbReference>
<feature type="compositionally biased region" description="Basic residues" evidence="13">
    <location>
        <begin position="430"/>
        <end position="440"/>
    </location>
</feature>
<feature type="transmembrane region" description="Helical" evidence="14">
    <location>
        <begin position="51"/>
        <end position="68"/>
    </location>
</feature>
<dbReference type="PANTHER" id="PTHR43298">
    <property type="entry name" value="MULTIDRUG RESISTANCE PROTEIN NORM-RELATED"/>
    <property type="match status" value="1"/>
</dbReference>
<dbReference type="PANTHER" id="PTHR43298:SF2">
    <property type="entry name" value="FMN_FAD EXPORTER YEEO-RELATED"/>
    <property type="match status" value="1"/>
</dbReference>
<keyword evidence="6" id="KW-0050">Antiport</keyword>
<feature type="transmembrane region" description="Helical" evidence="14">
    <location>
        <begin position="295"/>
        <end position="315"/>
    </location>
</feature>
<evidence type="ECO:0000256" key="4">
    <source>
        <dbReference type="ARBA" id="ARBA00020268"/>
    </source>
</evidence>
<accession>A0A9W6SPF6</accession>
<evidence type="ECO:0000256" key="2">
    <source>
        <dbReference type="ARBA" id="ARBA00004651"/>
    </source>
</evidence>
<feature type="region of interest" description="Disordered" evidence="13">
    <location>
        <begin position="419"/>
        <end position="440"/>
    </location>
</feature>
<feature type="transmembrane region" description="Helical" evidence="14">
    <location>
        <begin position="231"/>
        <end position="251"/>
    </location>
</feature>
<evidence type="ECO:0000256" key="3">
    <source>
        <dbReference type="ARBA" id="ARBA00010199"/>
    </source>
</evidence>
<evidence type="ECO:0000256" key="13">
    <source>
        <dbReference type="SAM" id="MobiDB-lite"/>
    </source>
</evidence>
<reference evidence="15" key="1">
    <citation type="submission" date="2023-03" db="EMBL/GenBank/DDBJ databases">
        <title>Actinorhabdospora filicis NBRC 111898.</title>
        <authorList>
            <person name="Ichikawa N."/>
            <person name="Sato H."/>
            <person name="Tonouchi N."/>
        </authorList>
    </citation>
    <scope>NUCLEOTIDE SEQUENCE</scope>
    <source>
        <strain evidence="15">NBRC 111898</strain>
    </source>
</reference>
<sequence length="440" mass="44986">MHHRRILSLAGPVYAELLAGVVAGVIDIAWVARLGAGSVAAVAVATNVENALMGAALVVELGVTVLISTRRGAGRPPGAAIRAAWLLYALITPAVAVPGFLLRHQIAGLFGAPEAAGFLAVSMPGLALYFGQLVVFGVFKGRGDTRTPMRLALLGNLVLLVLDPLLIYGLGLGVEGAALATAIGRGVSLAAGLWLLRTVRGGPGSLRADVRAIAATGTPMAAEFATRQAGALAMAGIVAGFGTVALAAYGIGTKAMYAATMGFYAVRQGATIHTSHAVGTGDADVRGIARHTLRIAAVVGLAAAVVYATAGEWLMRVFTSEDAVIAAGTGFLRWMAPYLLALSCLIAATGVLLGTGSGGRLFLITLTGTALQLPLAFALSRAWGLPGVWIALIASVAGQLMAVRVLGVGRSARGVETDRPGLIRTPGRTRPWRTARSARR</sequence>
<evidence type="ECO:0000256" key="12">
    <source>
        <dbReference type="ARBA" id="ARBA00031636"/>
    </source>
</evidence>
<keyword evidence="7" id="KW-1003">Cell membrane</keyword>
<feature type="transmembrane region" description="Helical" evidence="14">
    <location>
        <begin position="115"/>
        <end position="139"/>
    </location>
</feature>
<dbReference type="Pfam" id="PF01554">
    <property type="entry name" value="MatE"/>
    <property type="match status" value="2"/>
</dbReference>